<evidence type="ECO:0000313" key="2">
    <source>
        <dbReference type="Proteomes" id="UP000054715"/>
    </source>
</evidence>
<organism evidence="1 2">
    <name type="scientific">Legionella jamestowniensis</name>
    <dbReference type="NCBI Taxonomy" id="455"/>
    <lineage>
        <taxon>Bacteria</taxon>
        <taxon>Pseudomonadati</taxon>
        <taxon>Pseudomonadota</taxon>
        <taxon>Gammaproteobacteria</taxon>
        <taxon>Legionellales</taxon>
        <taxon>Legionellaceae</taxon>
        <taxon>Legionella</taxon>
    </lineage>
</organism>
<evidence type="ECO:0000313" key="1">
    <source>
        <dbReference type="EMBL" id="KTD09448.1"/>
    </source>
</evidence>
<sequence length="658" mass="75255">MTETKLTSDSLHNKNCFSYLKHLQLTDSIFTRLSPGLANNLKIIQAQSVYHQDFAYADVYTDFFTEVEDNIETIYDKPRHDSVQDPSKVADLDNFIFSIYHNDNAILEETFKAIKSIPLNHTLTDTEIQKSISIVLTDHGKKINKRALSPAEAGSMFGRFTAMIADDFKPQHTTSLATVRNYNYTNEASQYYPQEYRFGTQAQRDQGIERVSPLFERWLQVKHERAVDKSAILHIYFNNLGLDRTDAEGKKEKALSKALHKLEDKHPNIAVITLPADKGLMSGSHYRKTKDRISATKIYDEFIKIAQQDSEAVSKVNDFYISNKVRQLIFTDEWNRYSLAEEKKQLEKLLVNSFKALGFDKTPFLSSSQRQAVWFHFIKFELTNHIIQRLNPESVNFSCKDAIDRGGVSSAYYNLLTSFKTNTPMSREEFECALHAAPAMVKARGMNHHLKTLWNVIDAYVNEHYNDLREDSNQSWLIEWRDYNCPHKRVEDLLTLRVKQGIQELLAAKSNHKNNPHFNEAAINTGLSILEQIKLQKENGVSGKRLLLEAAIRTTSITLNPDKASLKTYEALADRLVIHSPTLQKLAGIMKMLAGVILYPLSLGHSKTWINSGMATYKAGVDSSQRKEIQHCMKEKLLSLKDHEPPDESIESDSQTFH</sequence>
<dbReference type="OrthoDB" id="5632105at2"/>
<dbReference type="RefSeq" id="WP_058448837.1">
    <property type="nucleotide sequence ID" value="NZ_CAAAJF010000006.1"/>
</dbReference>
<comment type="caution">
    <text evidence="1">The sequence shown here is derived from an EMBL/GenBank/DDBJ whole genome shotgun (WGS) entry which is preliminary data.</text>
</comment>
<accession>A0A0W0UNN6</accession>
<dbReference type="STRING" id="455.Ljam_0798"/>
<protein>
    <submittedName>
        <fullName evidence="1">Uncharacterized protein</fullName>
    </submittedName>
</protein>
<dbReference type="AlphaFoldDB" id="A0A0W0UNN6"/>
<dbReference type="PATRIC" id="fig|455.5.peg.849"/>
<gene>
    <name evidence="1" type="ORF">Ljam_0798</name>
</gene>
<dbReference type="Proteomes" id="UP000054715">
    <property type="component" value="Unassembled WGS sequence"/>
</dbReference>
<reference evidence="1 2" key="1">
    <citation type="submission" date="2015-11" db="EMBL/GenBank/DDBJ databases">
        <title>Genomic analysis of 38 Legionella species identifies large and diverse effector repertoires.</title>
        <authorList>
            <person name="Burstein D."/>
            <person name="Amaro F."/>
            <person name="Zusman T."/>
            <person name="Lifshitz Z."/>
            <person name="Cohen O."/>
            <person name="Gilbert J.A."/>
            <person name="Pupko T."/>
            <person name="Shuman H.A."/>
            <person name="Segal G."/>
        </authorList>
    </citation>
    <scope>NUCLEOTIDE SEQUENCE [LARGE SCALE GENOMIC DNA]</scope>
    <source>
        <strain evidence="1 2">JA-26-G1-E2</strain>
    </source>
</reference>
<name>A0A0W0UNN6_9GAMM</name>
<dbReference type="EMBL" id="LNYG01000012">
    <property type="protein sequence ID" value="KTD09448.1"/>
    <property type="molecule type" value="Genomic_DNA"/>
</dbReference>
<proteinExistence type="predicted"/>